<organism evidence="4 5">
    <name type="scientific">Fodinibius salipaludis</name>
    <dbReference type="NCBI Taxonomy" id="2032627"/>
    <lineage>
        <taxon>Bacteria</taxon>
        <taxon>Pseudomonadati</taxon>
        <taxon>Balneolota</taxon>
        <taxon>Balneolia</taxon>
        <taxon>Balneolales</taxon>
        <taxon>Balneolaceae</taxon>
        <taxon>Fodinibius</taxon>
    </lineage>
</organism>
<feature type="domain" description="PKD" evidence="3">
    <location>
        <begin position="43"/>
        <end position="136"/>
    </location>
</feature>
<keyword evidence="5" id="KW-1185">Reference proteome</keyword>
<dbReference type="OrthoDB" id="1466733at2"/>
<proteinExistence type="predicted"/>
<protein>
    <recommendedName>
        <fullName evidence="3">PKD domain-containing protein</fullName>
    </recommendedName>
</protein>
<feature type="chain" id="PRO_5012652095" description="PKD domain-containing protein" evidence="2">
    <location>
        <begin position="23"/>
        <end position="672"/>
    </location>
</feature>
<feature type="region of interest" description="Disordered" evidence="1">
    <location>
        <begin position="24"/>
        <end position="44"/>
    </location>
</feature>
<keyword evidence="2" id="KW-0732">Signal</keyword>
<dbReference type="PROSITE" id="PS50093">
    <property type="entry name" value="PKD"/>
    <property type="match status" value="1"/>
</dbReference>
<dbReference type="RefSeq" id="WP_095604896.1">
    <property type="nucleotide sequence ID" value="NZ_NSKE01000001.1"/>
</dbReference>
<dbReference type="CDD" id="cd00146">
    <property type="entry name" value="PKD"/>
    <property type="match status" value="1"/>
</dbReference>
<evidence type="ECO:0000256" key="2">
    <source>
        <dbReference type="SAM" id="SignalP"/>
    </source>
</evidence>
<dbReference type="InterPro" id="IPR000601">
    <property type="entry name" value="PKD_dom"/>
</dbReference>
<dbReference type="InterPro" id="IPR035986">
    <property type="entry name" value="PKD_dom_sf"/>
</dbReference>
<dbReference type="EMBL" id="NSKE01000001">
    <property type="protein sequence ID" value="PAU95651.1"/>
    <property type="molecule type" value="Genomic_DNA"/>
</dbReference>
<gene>
    <name evidence="4" type="ORF">CK503_00885</name>
</gene>
<accession>A0A2A2GDN7</accession>
<dbReference type="Pfam" id="PF22352">
    <property type="entry name" value="K319L-like_PKD"/>
    <property type="match status" value="1"/>
</dbReference>
<feature type="signal peptide" evidence="2">
    <location>
        <begin position="1"/>
        <end position="22"/>
    </location>
</feature>
<dbReference type="InterPro" id="IPR013783">
    <property type="entry name" value="Ig-like_fold"/>
</dbReference>
<dbReference type="Proteomes" id="UP000218831">
    <property type="component" value="Unassembled WGS sequence"/>
</dbReference>
<dbReference type="PANTHER" id="PTHR41339:SF1">
    <property type="entry name" value="SECRETED PROTEIN"/>
    <property type="match status" value="1"/>
</dbReference>
<dbReference type="AlphaFoldDB" id="A0A2A2GDN7"/>
<evidence type="ECO:0000256" key="1">
    <source>
        <dbReference type="SAM" id="MobiDB-lite"/>
    </source>
</evidence>
<evidence type="ECO:0000313" key="5">
    <source>
        <dbReference type="Proteomes" id="UP000218831"/>
    </source>
</evidence>
<evidence type="ECO:0000259" key="3">
    <source>
        <dbReference type="PROSITE" id="PS50093"/>
    </source>
</evidence>
<dbReference type="PROSITE" id="PS51257">
    <property type="entry name" value="PROKAR_LIPOPROTEIN"/>
    <property type="match status" value="1"/>
</dbReference>
<dbReference type="Gene3D" id="2.60.40.10">
    <property type="entry name" value="Immunoglobulins"/>
    <property type="match status" value="1"/>
</dbReference>
<evidence type="ECO:0000313" key="4">
    <source>
        <dbReference type="EMBL" id="PAU95651.1"/>
    </source>
</evidence>
<feature type="compositionally biased region" description="Low complexity" evidence="1">
    <location>
        <begin position="24"/>
        <end position="36"/>
    </location>
</feature>
<dbReference type="SMART" id="SM00089">
    <property type="entry name" value="PKD"/>
    <property type="match status" value="1"/>
</dbReference>
<dbReference type="SUPFAM" id="SSF49299">
    <property type="entry name" value="PKD domain"/>
    <property type="match status" value="1"/>
</dbReference>
<dbReference type="InterPro" id="IPR022409">
    <property type="entry name" value="PKD/Chitinase_dom"/>
</dbReference>
<reference evidence="4 5" key="1">
    <citation type="submission" date="2017-08" db="EMBL/GenBank/DDBJ databases">
        <title>Aliifodinibius alkalisoli sp. nov., isolated from saline alkaline soil.</title>
        <authorList>
            <person name="Liu D."/>
            <person name="Zhang G."/>
        </authorList>
    </citation>
    <scope>NUCLEOTIDE SEQUENCE [LARGE SCALE GENOMIC DNA]</scope>
    <source>
        <strain evidence="4 5">WN023</strain>
    </source>
</reference>
<dbReference type="PANTHER" id="PTHR41339">
    <property type="entry name" value="LIPL48"/>
    <property type="match status" value="1"/>
</dbReference>
<comment type="caution">
    <text evidence="4">The sequence shown here is derived from an EMBL/GenBank/DDBJ whole genome shotgun (WGS) entry which is preliminary data.</text>
</comment>
<sequence length="672" mass="71211">MKMIRTLLGISIIALMVFSSCSNSPSSSNNSGNNSNQPTNGAPTAVADADAQTIDVGQQVTLDASSSSDPDGDNLSFVWSLNGPSGSSSQLSDDQAESPTFTPDVAGDYVATVTVSDGNGESDQDDVTITAESDVVVITEDITEDDTWTADNLYRVTNYIDVRSGAKLTIEPGVTVEFASDAGIHINSDNSVLVSAGTEEEPITLTGEEKSNGYWSGIFISSNTVENEISHTTIEYAGSVSAGTYFDAAALTIDQAKVQLANVTITKSGGHGIQTRRDGSEFPMQNMTFANNNNYHAYIHISQLGYVDAGSTFDGGYVTAFGGGTTGDMNVSALDGAKYQIVNNVDFEHHITIDEGAEFEFAADAGIVVRNGAVIEAIGTASNKIVFTGTSKTAGAWRGIRIVSASVDNIMEHVDITYGGSTNMATYFGKTNMVIDNAKITLRNVSLTGSAGYGIQTRRSGSEFSIENSYFENNANHDMRIHPTQVDFIDNQTDFNGGDVEVYGGDTESTGSETWSNLNNGTYYFTSTVSIEKGVSVEAGALFEMGTDVVLKVPGGNSPGHIKAIGTSNDPIVFSGRSKAKGAWGGIWISSGSLENEMDHIVIEYGGGKDLDIYMSSGNLGVHSDAYLDLSNAAIENSANYGIIVRESRGAQLNMGSNVTYFDNNNDNLYTY</sequence>
<feature type="region of interest" description="Disordered" evidence="1">
    <location>
        <begin position="61"/>
        <end position="80"/>
    </location>
</feature>
<name>A0A2A2GDN7_9BACT</name>